<sequence>MDRYFRPDLISRARNSGEEVVNHGLHQMSQKWSEAMDLLNCSSPHFDSQQPPSRFQFRAHDCFSSYLSQKTRKMNKHSSESSDLDLRAPYEILSRKKSADRNDGQVDEYSKNKNIKDILCKDYTTYSPNEVHSEMIGYGDTKQFTRTFAFQILDDSSLISLSRGGEEKGDELRYISSDDSDNDSQSIDLEDANRQIQHFRAIMEKRQQNRFLEEDKCDSIQEHESDDDDAVFETIQKIRIYDNFDEKPATLDAHVESQCGRILYGISGNAVSLPPDFYFTADPSPFSIKHETNQNVEGDGSYVSVKSKDDLSAPSQENKNDDQMPQSPPASEATTALAGNASYARDLLLRSTQVLRTCPSDEDLRRESKRDVATRVPISPTSRSLMQCPFDEDVAWNSDWFDKPSSPARTTDTTNRLNSILSRLPAFLTKANALDRSFPEETKDTVNAYKSSPGGSSDPPSRSSAGLSSMLAGDYHKLSEQRIDTVTPISYTRTANSSDISPPQLLGRSHIKEMALSRIRSRDADRLRQTFAC</sequence>
<feature type="region of interest" description="Disordered" evidence="1">
    <location>
        <begin position="445"/>
        <end position="468"/>
    </location>
</feature>
<name>A0A1Z5K6P4_FISSO</name>
<gene>
    <name evidence="2" type="ORF">FisN_40Hu024</name>
</gene>
<evidence type="ECO:0000313" key="3">
    <source>
        <dbReference type="Proteomes" id="UP000198406"/>
    </source>
</evidence>
<feature type="compositionally biased region" description="Low complexity" evidence="1">
    <location>
        <begin position="451"/>
        <end position="468"/>
    </location>
</feature>
<keyword evidence="3" id="KW-1185">Reference proteome</keyword>
<comment type="caution">
    <text evidence="2">The sequence shown here is derived from an EMBL/GenBank/DDBJ whole genome shotgun (WGS) entry which is preliminary data.</text>
</comment>
<protein>
    <submittedName>
        <fullName evidence="2">Uncharacterized protein</fullName>
    </submittedName>
</protein>
<reference evidence="2 3" key="1">
    <citation type="journal article" date="2015" name="Plant Cell">
        <title>Oil accumulation by the oleaginous diatom Fistulifera solaris as revealed by the genome and transcriptome.</title>
        <authorList>
            <person name="Tanaka T."/>
            <person name="Maeda Y."/>
            <person name="Veluchamy A."/>
            <person name="Tanaka M."/>
            <person name="Abida H."/>
            <person name="Marechal E."/>
            <person name="Bowler C."/>
            <person name="Muto M."/>
            <person name="Sunaga Y."/>
            <person name="Tanaka M."/>
            <person name="Yoshino T."/>
            <person name="Taniguchi T."/>
            <person name="Fukuda Y."/>
            <person name="Nemoto M."/>
            <person name="Matsumoto M."/>
            <person name="Wong P.S."/>
            <person name="Aburatani S."/>
            <person name="Fujibuchi W."/>
        </authorList>
    </citation>
    <scope>NUCLEOTIDE SEQUENCE [LARGE SCALE GENOMIC DNA]</scope>
    <source>
        <strain evidence="2 3">JPCC DA0580</strain>
    </source>
</reference>
<evidence type="ECO:0000256" key="1">
    <source>
        <dbReference type="SAM" id="MobiDB-lite"/>
    </source>
</evidence>
<dbReference type="EMBL" id="BDSP01000174">
    <property type="protein sequence ID" value="GAX21927.1"/>
    <property type="molecule type" value="Genomic_DNA"/>
</dbReference>
<feature type="region of interest" description="Disordered" evidence="1">
    <location>
        <begin position="289"/>
        <end position="333"/>
    </location>
</feature>
<organism evidence="2 3">
    <name type="scientific">Fistulifera solaris</name>
    <name type="common">Oleaginous diatom</name>
    <dbReference type="NCBI Taxonomy" id="1519565"/>
    <lineage>
        <taxon>Eukaryota</taxon>
        <taxon>Sar</taxon>
        <taxon>Stramenopiles</taxon>
        <taxon>Ochrophyta</taxon>
        <taxon>Bacillariophyta</taxon>
        <taxon>Bacillariophyceae</taxon>
        <taxon>Bacillariophycidae</taxon>
        <taxon>Naviculales</taxon>
        <taxon>Naviculaceae</taxon>
        <taxon>Fistulifera</taxon>
    </lineage>
</organism>
<evidence type="ECO:0000313" key="2">
    <source>
        <dbReference type="EMBL" id="GAX21927.1"/>
    </source>
</evidence>
<dbReference type="Proteomes" id="UP000198406">
    <property type="component" value="Unassembled WGS sequence"/>
</dbReference>
<proteinExistence type="predicted"/>
<dbReference type="InParanoid" id="A0A1Z5K6P4"/>
<dbReference type="AlphaFoldDB" id="A0A1Z5K6P4"/>
<accession>A0A1Z5K6P4</accession>